<dbReference type="RefSeq" id="WP_077855635.1">
    <property type="nucleotide sequence ID" value="NZ_JABTDW010000001.1"/>
</dbReference>
<dbReference type="EMBL" id="JABTDW010000001">
    <property type="protein sequence ID" value="NSB12106.1"/>
    <property type="molecule type" value="Genomic_DNA"/>
</dbReference>
<gene>
    <name evidence="1" type="ORF">BCD95_000365</name>
</gene>
<reference evidence="1" key="1">
    <citation type="submission" date="2020-06" db="EMBL/GenBank/DDBJ databases">
        <title>Genomic insights into acetone-butanol-ethanol (ABE) fermentation by sequencing solventogenic clostridia strains.</title>
        <authorList>
            <person name="Brown S."/>
        </authorList>
    </citation>
    <scope>NUCLEOTIDE SEQUENCE</scope>
    <source>
        <strain evidence="1">DJ123</strain>
    </source>
</reference>
<comment type="caution">
    <text evidence="1">The sequence shown here is derived from an EMBL/GenBank/DDBJ whole genome shotgun (WGS) entry which is preliminary data.</text>
</comment>
<accession>A0AAE5H171</accession>
<sequence length="88" mass="10134">MNINEFEIEFNTPSTVAESKISLKKLLDCGEFSAKDYQDQKDELDRFDDNLMCAWASRVDWNGRFLDNAGIVYYEAETGNVVEFVGYC</sequence>
<proteinExistence type="predicted"/>
<name>A0AAE5H171_CLOBE</name>
<dbReference type="Proteomes" id="UP000822184">
    <property type="component" value="Unassembled WGS sequence"/>
</dbReference>
<dbReference type="AlphaFoldDB" id="A0AAE5H171"/>
<organism evidence="1 2">
    <name type="scientific">Clostridium beijerinckii</name>
    <name type="common">Clostridium MP</name>
    <dbReference type="NCBI Taxonomy" id="1520"/>
    <lineage>
        <taxon>Bacteria</taxon>
        <taxon>Bacillati</taxon>
        <taxon>Bacillota</taxon>
        <taxon>Clostridia</taxon>
        <taxon>Eubacteriales</taxon>
        <taxon>Clostridiaceae</taxon>
        <taxon>Clostridium</taxon>
    </lineage>
</organism>
<evidence type="ECO:0000313" key="1">
    <source>
        <dbReference type="EMBL" id="NSB12106.1"/>
    </source>
</evidence>
<protein>
    <submittedName>
        <fullName evidence="1">Uncharacterized protein</fullName>
    </submittedName>
</protein>
<evidence type="ECO:0000313" key="2">
    <source>
        <dbReference type="Proteomes" id="UP000822184"/>
    </source>
</evidence>